<dbReference type="PANTHER" id="PTHR28348:SF1">
    <property type="entry name" value="UPF0193 PROTEIN EVG1"/>
    <property type="match status" value="1"/>
</dbReference>
<dbReference type="PANTHER" id="PTHR28348">
    <property type="entry name" value="UPF0193 PROTEIN EVG1"/>
    <property type="match status" value="1"/>
</dbReference>
<evidence type="ECO:0000313" key="2">
    <source>
        <dbReference type="EMBL" id="SPQ99077.1"/>
    </source>
</evidence>
<dbReference type="AlphaFoldDB" id="A0A3P3YFW2"/>
<feature type="region of interest" description="Disordered" evidence="1">
    <location>
        <begin position="132"/>
        <end position="155"/>
    </location>
</feature>
<dbReference type="Pfam" id="PF05250">
    <property type="entry name" value="UPF0193"/>
    <property type="match status" value="1"/>
</dbReference>
<evidence type="ECO:0000313" key="3">
    <source>
        <dbReference type="Proteomes" id="UP000290189"/>
    </source>
</evidence>
<gene>
    <name evidence="2" type="ORF">PLBR_LOCUS6292</name>
</gene>
<dbReference type="InterPro" id="IPR007914">
    <property type="entry name" value="UPF0193"/>
</dbReference>
<evidence type="ECO:0000256" key="1">
    <source>
        <dbReference type="SAM" id="MobiDB-lite"/>
    </source>
</evidence>
<dbReference type="EMBL" id="OVEO01000011">
    <property type="protein sequence ID" value="SPQ99077.1"/>
    <property type="molecule type" value="Genomic_DNA"/>
</dbReference>
<dbReference type="Proteomes" id="UP000290189">
    <property type="component" value="Unassembled WGS sequence"/>
</dbReference>
<name>A0A3P3YFW2_PLABS</name>
<keyword evidence="2" id="KW-0496">Mitochondrion</keyword>
<proteinExistence type="predicted"/>
<protein>
    <submittedName>
        <fullName evidence="2">Uncharacterized protein</fullName>
    </submittedName>
</protein>
<reference evidence="2 3" key="1">
    <citation type="submission" date="2018-03" db="EMBL/GenBank/DDBJ databases">
        <authorList>
            <person name="Fogelqvist J."/>
        </authorList>
    </citation>
    <scope>NUCLEOTIDE SEQUENCE [LARGE SCALE GENOMIC DNA]</scope>
</reference>
<accession>A0A3P3YFW2</accession>
<sequence>MTSPSVSDAYSSFGRHTEAGKLVYAIYNAQNSRRAYQPNVRIRSGAPKDPHEEHLKSLKPEYRRVHVKVPKPVNRSGSDEDCARFPMGAGRRTARDIQVQMKIDFDRDKRRPPLVHPRKPREEVIRDLQKQFAGNDNDDEDARVKRNRSRRTGSNVCWSPREGKLQLRSAIITEIKEREEFLKQMASIGEKSFLDVAPVIAKEIDQVSRVVARHPGTTQSFADHDVSEQRRQELCDLKIE</sequence>
<geneLocation type="mitochondrion" evidence="2"/>
<feature type="region of interest" description="Disordered" evidence="1">
    <location>
        <begin position="71"/>
        <end position="93"/>
    </location>
</feature>
<organism evidence="2 3">
    <name type="scientific">Plasmodiophora brassicae</name>
    <name type="common">Clubroot disease agent</name>
    <dbReference type="NCBI Taxonomy" id="37360"/>
    <lineage>
        <taxon>Eukaryota</taxon>
        <taxon>Sar</taxon>
        <taxon>Rhizaria</taxon>
        <taxon>Endomyxa</taxon>
        <taxon>Phytomyxea</taxon>
        <taxon>Plasmodiophorida</taxon>
        <taxon>Plasmodiophoridae</taxon>
        <taxon>Plasmodiophora</taxon>
    </lineage>
</organism>